<protein>
    <submittedName>
        <fullName evidence="1">Transport and Golgi organization protein 2</fullName>
    </submittedName>
</protein>
<dbReference type="EMBL" id="SEYY01021506">
    <property type="protein sequence ID" value="KAB7496312.1"/>
    <property type="molecule type" value="Genomic_DNA"/>
</dbReference>
<dbReference type="Proteomes" id="UP000326759">
    <property type="component" value="Unassembled WGS sequence"/>
</dbReference>
<proteinExistence type="predicted"/>
<feature type="non-terminal residue" evidence="1">
    <location>
        <position position="1"/>
    </location>
</feature>
<dbReference type="InterPro" id="IPR008551">
    <property type="entry name" value="TANGO2"/>
</dbReference>
<dbReference type="Pfam" id="PF05742">
    <property type="entry name" value="TANGO2"/>
    <property type="match status" value="1"/>
</dbReference>
<dbReference type="PANTHER" id="PTHR17985">
    <property type="entry name" value="SER/THR-RICH PROTEIN T10 IN DGCR REGION"/>
    <property type="match status" value="1"/>
</dbReference>
<dbReference type="AlphaFoldDB" id="A0A5N5SQW9"/>
<dbReference type="GO" id="GO:0009306">
    <property type="term" value="P:protein secretion"/>
    <property type="evidence" value="ECO:0007669"/>
    <property type="project" value="TreeGrafter"/>
</dbReference>
<dbReference type="PANTHER" id="PTHR17985:SF8">
    <property type="entry name" value="TRANSPORT AND GOLGI ORGANIZATION PROTEIN 2 HOMOLOG"/>
    <property type="match status" value="1"/>
</dbReference>
<sequence length="237" mass="27274">RDCEPGREGGIWLGASETGKISCLLNIFQPIEAFKQNTTGRGFLALNFLQNNFSSQDYVNTIKESNIKYNLFNLLLLEYRRNSYEASYFNNVDNTSTNLDTDKVHGFGNCLISNDFKKIERGKKFFGEVIKNYGTKEKETDLKDSLFEMMAKRDPFYPDEQLSTQGRGYDEYFIKGLSSIWIAMPEARYGTRTTTVILVDSNNRLTFSERTMETPSADCKDFLNSDFTMDLKIQNKL</sequence>
<dbReference type="OrthoDB" id="191601at2759"/>
<accession>A0A5N5SQW9</accession>
<name>A0A5N5SQW9_9CRUS</name>
<comment type="caution">
    <text evidence="1">The sequence shown here is derived from an EMBL/GenBank/DDBJ whole genome shotgun (WGS) entry which is preliminary data.</text>
</comment>
<organism evidence="1 2">
    <name type="scientific">Armadillidium nasatum</name>
    <dbReference type="NCBI Taxonomy" id="96803"/>
    <lineage>
        <taxon>Eukaryota</taxon>
        <taxon>Metazoa</taxon>
        <taxon>Ecdysozoa</taxon>
        <taxon>Arthropoda</taxon>
        <taxon>Crustacea</taxon>
        <taxon>Multicrustacea</taxon>
        <taxon>Malacostraca</taxon>
        <taxon>Eumalacostraca</taxon>
        <taxon>Peracarida</taxon>
        <taxon>Isopoda</taxon>
        <taxon>Oniscidea</taxon>
        <taxon>Crinocheta</taxon>
        <taxon>Armadillidiidae</taxon>
        <taxon>Armadillidium</taxon>
    </lineage>
</organism>
<keyword evidence="2" id="KW-1185">Reference proteome</keyword>
<dbReference type="GO" id="GO:0005794">
    <property type="term" value="C:Golgi apparatus"/>
    <property type="evidence" value="ECO:0007669"/>
    <property type="project" value="TreeGrafter"/>
</dbReference>
<reference evidence="1 2" key="1">
    <citation type="journal article" date="2019" name="PLoS Biol.">
        <title>Sex chromosomes control vertical transmission of feminizing Wolbachia symbionts in an isopod.</title>
        <authorList>
            <person name="Becking T."/>
            <person name="Chebbi M.A."/>
            <person name="Giraud I."/>
            <person name="Moumen B."/>
            <person name="Laverre T."/>
            <person name="Caubet Y."/>
            <person name="Peccoud J."/>
            <person name="Gilbert C."/>
            <person name="Cordaux R."/>
        </authorList>
    </citation>
    <scope>NUCLEOTIDE SEQUENCE [LARGE SCALE GENOMIC DNA]</scope>
    <source>
        <strain evidence="1">ANa2</strain>
        <tissue evidence="1">Whole body excluding digestive tract and cuticle</tissue>
    </source>
</reference>
<evidence type="ECO:0000313" key="1">
    <source>
        <dbReference type="EMBL" id="KAB7496312.1"/>
    </source>
</evidence>
<gene>
    <name evidence="1" type="primary">Tango2</name>
    <name evidence="1" type="ORF">Anas_12391</name>
</gene>
<dbReference type="GO" id="GO:0007030">
    <property type="term" value="P:Golgi organization"/>
    <property type="evidence" value="ECO:0007669"/>
    <property type="project" value="TreeGrafter"/>
</dbReference>
<evidence type="ECO:0000313" key="2">
    <source>
        <dbReference type="Proteomes" id="UP000326759"/>
    </source>
</evidence>